<dbReference type="InterPro" id="IPR036457">
    <property type="entry name" value="PPM-type-like_dom_sf"/>
</dbReference>
<keyword evidence="3" id="KW-1185">Reference proteome</keyword>
<dbReference type="RefSeq" id="WP_011237135.1">
    <property type="nucleotide sequence ID" value="NC_006513.1"/>
</dbReference>
<sequence>MKFTIYQESRIGRRKSNQDRLAYCYSRDALLMVIADGMGGHRHGEIAAQLAVQSVTEAFRREATPTLAEPGRFLSRVLMNAHTAIVDHAFDKDLDDTPRTTIVACVVQDGLAHWAHAGDSRLYLLRDGRVAVRTRDHSRVQLMIDQGLLDDEAAAHHPERNRIYSCLGGTRTPQVELSMPTPLCDGDILALCTDGVWGPVRDQGVVDGLAGTNVMHAVPKLLDRAEQLVGPGCDNLSMIAMCWHDESGAAHDDMEATQTRALDRVTTQLNVFGHARAPTAAGDISDDEIEKAIAEINHAIHKYSR</sequence>
<dbReference type="Gene3D" id="3.60.40.10">
    <property type="entry name" value="PPM-type phosphatase domain"/>
    <property type="match status" value="1"/>
</dbReference>
<dbReference type="PANTHER" id="PTHR13832:SF827">
    <property type="entry name" value="PROTEIN PHOSPHATASE 1L"/>
    <property type="match status" value="1"/>
</dbReference>
<dbReference type="Pfam" id="PF13672">
    <property type="entry name" value="PP2C_2"/>
    <property type="match status" value="1"/>
</dbReference>
<dbReference type="PROSITE" id="PS51746">
    <property type="entry name" value="PPM_2"/>
    <property type="match status" value="1"/>
</dbReference>
<dbReference type="eggNOG" id="COG0631">
    <property type="taxonomic scope" value="Bacteria"/>
</dbReference>
<evidence type="ECO:0000313" key="3">
    <source>
        <dbReference type="Proteomes" id="UP000006552"/>
    </source>
</evidence>
<dbReference type="CDD" id="cd00143">
    <property type="entry name" value="PP2Cc"/>
    <property type="match status" value="1"/>
</dbReference>
<dbReference type="InterPro" id="IPR001932">
    <property type="entry name" value="PPM-type_phosphatase-like_dom"/>
</dbReference>
<accession>Q5P5J7</accession>
<proteinExistence type="predicted"/>
<name>Q5P5J7_AROAE</name>
<dbReference type="SMART" id="SM00331">
    <property type="entry name" value="PP2C_SIG"/>
    <property type="match status" value="1"/>
</dbReference>
<protein>
    <submittedName>
        <fullName evidence="2">Phosphatase 2C domain</fullName>
    </submittedName>
</protein>
<dbReference type="OrthoDB" id="9801841at2"/>
<dbReference type="SUPFAM" id="SSF81606">
    <property type="entry name" value="PP2C-like"/>
    <property type="match status" value="1"/>
</dbReference>
<feature type="domain" description="PPM-type phosphatase" evidence="1">
    <location>
        <begin position="4"/>
        <end position="243"/>
    </location>
</feature>
<dbReference type="HOGENOM" id="CLU_034545_5_0_4"/>
<dbReference type="STRING" id="76114.c1A229"/>
<dbReference type="GO" id="GO:0004722">
    <property type="term" value="F:protein serine/threonine phosphatase activity"/>
    <property type="evidence" value="ECO:0007669"/>
    <property type="project" value="InterPro"/>
</dbReference>
<dbReference type="KEGG" id="eba:c1A229"/>
<dbReference type="InterPro" id="IPR015655">
    <property type="entry name" value="PP2C"/>
</dbReference>
<dbReference type="PANTHER" id="PTHR13832">
    <property type="entry name" value="PROTEIN PHOSPHATASE 2C"/>
    <property type="match status" value="1"/>
</dbReference>
<dbReference type="SMART" id="SM00332">
    <property type="entry name" value="PP2Cc"/>
    <property type="match status" value="1"/>
</dbReference>
<organism evidence="2 3">
    <name type="scientific">Aromatoleum aromaticum (strain DSM 19018 / LMG 30748 / EbN1)</name>
    <name type="common">Azoarcus sp. (strain EbN1)</name>
    <dbReference type="NCBI Taxonomy" id="76114"/>
    <lineage>
        <taxon>Bacteria</taxon>
        <taxon>Pseudomonadati</taxon>
        <taxon>Pseudomonadota</taxon>
        <taxon>Betaproteobacteria</taxon>
        <taxon>Rhodocyclales</taxon>
        <taxon>Rhodocyclaceae</taxon>
        <taxon>Aromatoleum</taxon>
    </lineage>
</organism>
<evidence type="ECO:0000313" key="2">
    <source>
        <dbReference type="EMBL" id="CAI07415.1"/>
    </source>
</evidence>
<evidence type="ECO:0000259" key="1">
    <source>
        <dbReference type="PROSITE" id="PS51746"/>
    </source>
</evidence>
<gene>
    <name evidence="2" type="ORF">c1A229</name>
</gene>
<reference evidence="2 3" key="1">
    <citation type="journal article" date="2005" name="Arch. Microbiol.">
        <title>The genome sequence of an anaerobic aromatic-degrading denitrifying bacterium, strain EbN1.</title>
        <authorList>
            <person name="Rabus R."/>
            <person name="Kube M."/>
            <person name="Heider J."/>
            <person name="Beck A."/>
            <person name="Heitmann K."/>
            <person name="Widdel F."/>
            <person name="Reinhardt R."/>
        </authorList>
    </citation>
    <scope>NUCLEOTIDE SEQUENCE [LARGE SCALE GENOMIC DNA]</scope>
    <source>
        <strain evidence="2 3">EbN1</strain>
    </source>
</reference>
<dbReference type="AlphaFoldDB" id="Q5P5J7"/>
<dbReference type="Proteomes" id="UP000006552">
    <property type="component" value="Chromosome"/>
</dbReference>
<dbReference type="EMBL" id="CR555306">
    <property type="protein sequence ID" value="CAI07415.1"/>
    <property type="molecule type" value="Genomic_DNA"/>
</dbReference>